<name>A0AAD6V5S8_9AGAR</name>
<dbReference type="Proteomes" id="UP001219525">
    <property type="component" value="Unassembled WGS sequence"/>
</dbReference>
<dbReference type="EMBL" id="JARJCW010000063">
    <property type="protein sequence ID" value="KAJ7200311.1"/>
    <property type="molecule type" value="Genomic_DNA"/>
</dbReference>
<accession>A0AAD6V5S8</accession>
<reference evidence="1" key="1">
    <citation type="submission" date="2023-03" db="EMBL/GenBank/DDBJ databases">
        <title>Massive genome expansion in bonnet fungi (Mycena s.s.) driven by repeated elements and novel gene families across ecological guilds.</title>
        <authorList>
            <consortium name="Lawrence Berkeley National Laboratory"/>
            <person name="Harder C.B."/>
            <person name="Miyauchi S."/>
            <person name="Viragh M."/>
            <person name="Kuo A."/>
            <person name="Thoen E."/>
            <person name="Andreopoulos B."/>
            <person name="Lu D."/>
            <person name="Skrede I."/>
            <person name="Drula E."/>
            <person name="Henrissat B."/>
            <person name="Morin E."/>
            <person name="Kohler A."/>
            <person name="Barry K."/>
            <person name="LaButti K."/>
            <person name="Morin E."/>
            <person name="Salamov A."/>
            <person name="Lipzen A."/>
            <person name="Mereny Z."/>
            <person name="Hegedus B."/>
            <person name="Baldrian P."/>
            <person name="Stursova M."/>
            <person name="Weitz H."/>
            <person name="Taylor A."/>
            <person name="Grigoriev I.V."/>
            <person name="Nagy L.G."/>
            <person name="Martin F."/>
            <person name="Kauserud H."/>
        </authorList>
    </citation>
    <scope>NUCLEOTIDE SEQUENCE</scope>
    <source>
        <strain evidence="1">9144</strain>
    </source>
</reference>
<protein>
    <submittedName>
        <fullName evidence="1">Uncharacterized protein</fullName>
    </submittedName>
</protein>
<keyword evidence="2" id="KW-1185">Reference proteome</keyword>
<evidence type="ECO:0000313" key="2">
    <source>
        <dbReference type="Proteomes" id="UP001219525"/>
    </source>
</evidence>
<organism evidence="1 2">
    <name type="scientific">Mycena pura</name>
    <dbReference type="NCBI Taxonomy" id="153505"/>
    <lineage>
        <taxon>Eukaryota</taxon>
        <taxon>Fungi</taxon>
        <taxon>Dikarya</taxon>
        <taxon>Basidiomycota</taxon>
        <taxon>Agaricomycotina</taxon>
        <taxon>Agaricomycetes</taxon>
        <taxon>Agaricomycetidae</taxon>
        <taxon>Agaricales</taxon>
        <taxon>Marasmiineae</taxon>
        <taxon>Mycenaceae</taxon>
        <taxon>Mycena</taxon>
    </lineage>
</organism>
<gene>
    <name evidence="1" type="ORF">GGX14DRAFT_466614</name>
</gene>
<evidence type="ECO:0000313" key="1">
    <source>
        <dbReference type="EMBL" id="KAJ7200311.1"/>
    </source>
</evidence>
<comment type="caution">
    <text evidence="1">The sequence shown here is derived from an EMBL/GenBank/DDBJ whole genome shotgun (WGS) entry which is preliminary data.</text>
</comment>
<sequence length="298" mass="33488">MIMASEPFLPIELEREIFEISAILHPEIAPVLLRVARRVLIWIEPLLYRVMRVGLSRRRAAAFLEATKTKPPTFFADSVHALCFDSYCAWSVDEAKNVLKLCKGVTNFGANNRFYTLAMLPVLATMRIQRLVVCLADLFGSFEATDVTHPLFSRITHLTIRDLYVKEQICANLPTLPALTHLCLYEDALPTTCIQMLLTYCVRLELLVVLWEQSYIDCLGATGMAAKLARRDVRLVVGVPSYCWVDWDAGAAGLPNMWTRAEIIVAQRRARGSDLDGMNPVCLVQGMGTDAHIWRVCG</sequence>
<dbReference type="AlphaFoldDB" id="A0AAD6V5S8"/>
<proteinExistence type="predicted"/>